<accession>A0A6N7LKN5</accession>
<feature type="region of interest" description="Disordered" evidence="1">
    <location>
        <begin position="578"/>
        <end position="606"/>
    </location>
</feature>
<evidence type="ECO:0008006" key="5">
    <source>
        <dbReference type="Google" id="ProtNLM"/>
    </source>
</evidence>
<dbReference type="OrthoDB" id="581211at2"/>
<evidence type="ECO:0000313" key="4">
    <source>
        <dbReference type="Proteomes" id="UP000439983"/>
    </source>
</evidence>
<protein>
    <recommendedName>
        <fullName evidence="5">PNPLA domain-containing protein</fullName>
    </recommendedName>
</protein>
<keyword evidence="2" id="KW-0472">Membrane</keyword>
<feature type="compositionally biased region" description="Low complexity" evidence="1">
    <location>
        <begin position="588"/>
        <end position="597"/>
    </location>
</feature>
<dbReference type="EMBL" id="WITC01000117">
    <property type="protein sequence ID" value="MQX18196.1"/>
    <property type="molecule type" value="Genomic_DNA"/>
</dbReference>
<dbReference type="SUPFAM" id="SSF52151">
    <property type="entry name" value="FabD/lysophospholipase-like"/>
    <property type="match status" value="1"/>
</dbReference>
<sequence>MAGSTESKANFWQRSASVLFKTRGFFLIFAIVAGTGSILAFTSQGQDLVLTVTDVKSDHTPSLTWQIFWLCASVFLLGLQAWFWARVIVQEKFDERQNWQNNWYLLLTPRLLSIVPFALLFMSLQTVQSSSSWLTWVLALLGLGLLVFLWFRLQTVNFLAARAHRLISKRTQARQPSGRPTRWPSLRSLVLYGGLIAALVGMVIVSIDPVTIPVKIGPVAVVLIAAALIIPVLIWLMLLGDAYHIRVVETLIIIAALVSLVVDNHGIRFAASDPAQQQAAIGDRLTLARAYESWRAGIGDVGSNPIPIIFVASAGGASRAGYWTGTVLSKLEEETAGRFSKHVFAISSISGGSLGVAGFLSTIKTRPDLVAGGSNKDLSSAVSDFVGQDYLSPALAGGAFPDLLQRFIPISFLPDRAWSLERGWEVGWAQTCQRTGCSSADFLESDFLSLWSDRQSWTPIWLIGGALQEDGRPILTSSLNFESRIDAWDFHTVANADVRLSTAILNGARFPYVSPAGTISAPGNMPADVSRLHLVDGGYFDAAGVEILRDLAQSLLSGNIVPASDKLEPIFLLITNSGKNPPLGRPGRGPQSGPSKPIACRDTTTKDGCPGSTSFANFAPDMLGPIQGLYSSRNAHGERLETLLIRQAPTAPGQTAPTDIYTLDLCSLAVPMNWSLSANARDIVDKLLETTDVAPMTCEAQNLEDLDCLQNRLGVTSKTCVRQTNVANR</sequence>
<feature type="transmembrane region" description="Helical" evidence="2">
    <location>
        <begin position="219"/>
        <end position="238"/>
    </location>
</feature>
<dbReference type="RefSeq" id="WP_153442020.1">
    <property type="nucleotide sequence ID" value="NZ_JACIGA010000022.1"/>
</dbReference>
<dbReference type="AlphaFoldDB" id="A0A6N7LKN5"/>
<proteinExistence type="predicted"/>
<evidence type="ECO:0000256" key="1">
    <source>
        <dbReference type="SAM" id="MobiDB-lite"/>
    </source>
</evidence>
<feature type="transmembrane region" description="Helical" evidence="2">
    <location>
        <begin position="189"/>
        <end position="207"/>
    </location>
</feature>
<feature type="transmembrane region" description="Helical" evidence="2">
    <location>
        <begin position="103"/>
        <end position="121"/>
    </location>
</feature>
<feature type="transmembrane region" description="Helical" evidence="2">
    <location>
        <begin position="245"/>
        <end position="262"/>
    </location>
</feature>
<dbReference type="InterPro" id="IPR016035">
    <property type="entry name" value="Acyl_Trfase/lysoPLipase"/>
</dbReference>
<feature type="transmembrane region" description="Helical" evidence="2">
    <location>
        <begin position="133"/>
        <end position="153"/>
    </location>
</feature>
<organism evidence="3 4">
    <name type="scientific">Sinorhizobium terangae</name>
    <dbReference type="NCBI Taxonomy" id="110322"/>
    <lineage>
        <taxon>Bacteria</taxon>
        <taxon>Pseudomonadati</taxon>
        <taxon>Pseudomonadota</taxon>
        <taxon>Alphaproteobacteria</taxon>
        <taxon>Hyphomicrobiales</taxon>
        <taxon>Rhizobiaceae</taxon>
        <taxon>Sinorhizobium/Ensifer group</taxon>
        <taxon>Sinorhizobium</taxon>
    </lineage>
</organism>
<keyword evidence="2" id="KW-1133">Transmembrane helix</keyword>
<keyword evidence="2" id="KW-0812">Transmembrane</keyword>
<gene>
    <name evidence="3" type="ORF">GHK62_26730</name>
</gene>
<feature type="transmembrane region" description="Helical" evidence="2">
    <location>
        <begin position="24"/>
        <end position="43"/>
    </location>
</feature>
<feature type="transmembrane region" description="Helical" evidence="2">
    <location>
        <begin position="63"/>
        <end position="83"/>
    </location>
</feature>
<name>A0A6N7LKN5_SINTE</name>
<reference evidence="3 4" key="1">
    <citation type="journal article" date="2013" name="Genome Biol.">
        <title>Comparative genomics of the core and accessory genomes of 48 Sinorhizobium strains comprising five genospecies.</title>
        <authorList>
            <person name="Sugawara M."/>
            <person name="Epstein B."/>
            <person name="Badgley B.D."/>
            <person name="Unno T."/>
            <person name="Xu L."/>
            <person name="Reese J."/>
            <person name="Gyaneshwar P."/>
            <person name="Denny R."/>
            <person name="Mudge J."/>
            <person name="Bharti A.K."/>
            <person name="Farmer A.D."/>
            <person name="May G.D."/>
            <person name="Woodward J.E."/>
            <person name="Medigue C."/>
            <person name="Vallenet D."/>
            <person name="Lajus A."/>
            <person name="Rouy Z."/>
            <person name="Martinez-Vaz B."/>
            <person name="Tiffin P."/>
            <person name="Young N.D."/>
            <person name="Sadowsky M.J."/>
        </authorList>
    </citation>
    <scope>NUCLEOTIDE SEQUENCE [LARGE SCALE GENOMIC DNA]</scope>
    <source>
        <strain evidence="3 4">USDA4894</strain>
    </source>
</reference>
<keyword evidence="4" id="KW-1185">Reference proteome</keyword>
<comment type="caution">
    <text evidence="3">The sequence shown here is derived from an EMBL/GenBank/DDBJ whole genome shotgun (WGS) entry which is preliminary data.</text>
</comment>
<evidence type="ECO:0000256" key="2">
    <source>
        <dbReference type="SAM" id="Phobius"/>
    </source>
</evidence>
<dbReference type="Proteomes" id="UP000439983">
    <property type="component" value="Unassembled WGS sequence"/>
</dbReference>
<evidence type="ECO:0000313" key="3">
    <source>
        <dbReference type="EMBL" id="MQX18196.1"/>
    </source>
</evidence>